<proteinExistence type="predicted"/>
<feature type="transmembrane region" description="Helical" evidence="6">
    <location>
        <begin position="455"/>
        <end position="480"/>
    </location>
</feature>
<feature type="transmembrane region" description="Helical" evidence="6">
    <location>
        <begin position="341"/>
        <end position="360"/>
    </location>
</feature>
<feature type="transmembrane region" description="Helical" evidence="6">
    <location>
        <begin position="129"/>
        <end position="150"/>
    </location>
</feature>
<dbReference type="GeneID" id="76198231"/>
<evidence type="ECO:0000313" key="8">
    <source>
        <dbReference type="Proteomes" id="UP001596417"/>
    </source>
</evidence>
<feature type="transmembrane region" description="Helical" evidence="6">
    <location>
        <begin position="308"/>
        <end position="329"/>
    </location>
</feature>
<feature type="transmembrane region" description="Helical" evidence="6">
    <location>
        <begin position="186"/>
        <end position="204"/>
    </location>
</feature>
<evidence type="ECO:0000256" key="1">
    <source>
        <dbReference type="ARBA" id="ARBA00004651"/>
    </source>
</evidence>
<keyword evidence="3 6" id="KW-0812">Transmembrane</keyword>
<feature type="transmembrane region" description="Helical" evidence="6">
    <location>
        <begin position="224"/>
        <end position="244"/>
    </location>
</feature>
<keyword evidence="2" id="KW-1003">Cell membrane</keyword>
<dbReference type="Pfam" id="PF01943">
    <property type="entry name" value="Polysacc_synt"/>
    <property type="match status" value="1"/>
</dbReference>
<keyword evidence="8" id="KW-1185">Reference proteome</keyword>
<evidence type="ECO:0000313" key="7">
    <source>
        <dbReference type="EMBL" id="MFC7188679.1"/>
    </source>
</evidence>
<dbReference type="EMBL" id="JBHTAX010000001">
    <property type="protein sequence ID" value="MFC7188679.1"/>
    <property type="molecule type" value="Genomic_DNA"/>
</dbReference>
<dbReference type="AlphaFoldDB" id="A0ABD5YH91"/>
<comment type="subcellular location">
    <subcellularLocation>
        <location evidence="1">Cell membrane</location>
        <topology evidence="1">Multi-pass membrane protein</topology>
    </subcellularLocation>
</comment>
<dbReference type="CDD" id="cd13128">
    <property type="entry name" value="MATE_Wzx_like"/>
    <property type="match status" value="1"/>
</dbReference>
<reference evidence="7 8" key="1">
    <citation type="journal article" date="2019" name="Int. J. Syst. Evol. Microbiol.">
        <title>The Global Catalogue of Microorganisms (GCM) 10K type strain sequencing project: providing services to taxonomists for standard genome sequencing and annotation.</title>
        <authorList>
            <consortium name="The Broad Institute Genomics Platform"/>
            <consortium name="The Broad Institute Genome Sequencing Center for Infectious Disease"/>
            <person name="Wu L."/>
            <person name="Ma J."/>
        </authorList>
    </citation>
    <scope>NUCLEOTIDE SEQUENCE [LARGE SCALE GENOMIC DNA]</scope>
    <source>
        <strain evidence="7 8">RDMS1</strain>
    </source>
</reference>
<feature type="transmembrane region" description="Helical" evidence="6">
    <location>
        <begin position="264"/>
        <end position="287"/>
    </location>
</feature>
<evidence type="ECO:0000256" key="4">
    <source>
        <dbReference type="ARBA" id="ARBA00022989"/>
    </source>
</evidence>
<evidence type="ECO:0000256" key="2">
    <source>
        <dbReference type="ARBA" id="ARBA00022475"/>
    </source>
</evidence>
<dbReference type="RefSeq" id="WP_248904222.1">
    <property type="nucleotide sequence ID" value="NZ_CP109979.1"/>
</dbReference>
<feature type="transmembrane region" description="Helical" evidence="6">
    <location>
        <begin position="396"/>
        <end position="419"/>
    </location>
</feature>
<evidence type="ECO:0000256" key="5">
    <source>
        <dbReference type="ARBA" id="ARBA00023136"/>
    </source>
</evidence>
<keyword evidence="5 6" id="KW-0472">Membrane</keyword>
<accession>A0ABD5YH91</accession>
<feature type="transmembrane region" description="Helical" evidence="6">
    <location>
        <begin position="45"/>
        <end position="67"/>
    </location>
</feature>
<feature type="transmembrane region" description="Helical" evidence="6">
    <location>
        <begin position="12"/>
        <end position="33"/>
    </location>
</feature>
<dbReference type="InterPro" id="IPR050833">
    <property type="entry name" value="Poly_Biosynth_Transport"/>
</dbReference>
<dbReference type="InterPro" id="IPR002797">
    <property type="entry name" value="Polysacc_synth"/>
</dbReference>
<comment type="caution">
    <text evidence="7">The sequence shown here is derived from an EMBL/GenBank/DDBJ whole genome shotgun (WGS) entry which is preliminary data.</text>
</comment>
<sequence>MASDSDDALKTVFTGGSVIFLGLIVELGVSFLAKLAIARVLGPVNYGVVSLGVTTMLIVSTLVLLGLNTGIGRYLPRDDEPEYRRGVLVSAFQIALPLAVLAGLGVYVFAPTIATDGFGDPSVTPVLRVFGLIVPLAAVVKLAVGGAQGLQRALPKVYIRNLVLPLTRFGAVLVALSLGFGSLGIAWAYAAAYAGAAAVGLYILFRRTPLFSREIDAVPMHRELLSFSVPLVISTTMTFVFSDIDTFMLGYFASTGDVGVYNTVYPLAQLLIVGMSSFGFIFMPVVSELHEHGDSENMRRIYQIATKWIFIATFPVFAVVALFPTQTIQLTFGSEYVGGDLALVVLSVAFFTHAVAGPNLDALTSIGRTRIIMYDDTLVAIVNFVLNLVLIPRYSFFGAAFATAASYVLLNVLYTLQLYLETGIHPFTSTLARAGLIGSVIIAMLYGLATSLFEMTVFVFVATISVFVLVYSFAIIRFAIEREEIMLVLSFEERYGVDLGPLKTLAQRVMA</sequence>
<dbReference type="PANTHER" id="PTHR30250">
    <property type="entry name" value="PST FAMILY PREDICTED COLANIC ACID TRANSPORTER"/>
    <property type="match status" value="1"/>
</dbReference>
<feature type="transmembrane region" description="Helical" evidence="6">
    <location>
        <begin position="431"/>
        <end position="449"/>
    </location>
</feature>
<feature type="transmembrane region" description="Helical" evidence="6">
    <location>
        <begin position="162"/>
        <end position="180"/>
    </location>
</feature>
<dbReference type="GO" id="GO:0005886">
    <property type="term" value="C:plasma membrane"/>
    <property type="evidence" value="ECO:0007669"/>
    <property type="project" value="UniProtKB-SubCell"/>
</dbReference>
<organism evidence="7 8">
    <name type="scientific">Halocatena marina</name>
    <dbReference type="NCBI Taxonomy" id="2934937"/>
    <lineage>
        <taxon>Archaea</taxon>
        <taxon>Methanobacteriati</taxon>
        <taxon>Methanobacteriota</taxon>
        <taxon>Stenosarchaea group</taxon>
        <taxon>Halobacteria</taxon>
        <taxon>Halobacteriales</taxon>
        <taxon>Natronomonadaceae</taxon>
        <taxon>Halocatena</taxon>
    </lineage>
</organism>
<keyword evidence="4 6" id="KW-1133">Transmembrane helix</keyword>
<protein>
    <submittedName>
        <fullName evidence="7">Flippase</fullName>
    </submittedName>
</protein>
<feature type="transmembrane region" description="Helical" evidence="6">
    <location>
        <begin position="87"/>
        <end position="109"/>
    </location>
</feature>
<evidence type="ECO:0000256" key="6">
    <source>
        <dbReference type="SAM" id="Phobius"/>
    </source>
</evidence>
<gene>
    <name evidence="7" type="ORF">ACFQL7_01645</name>
</gene>
<evidence type="ECO:0000256" key="3">
    <source>
        <dbReference type="ARBA" id="ARBA00022692"/>
    </source>
</evidence>
<name>A0ABD5YH91_9EURY</name>
<dbReference type="Proteomes" id="UP001596417">
    <property type="component" value="Unassembled WGS sequence"/>
</dbReference>
<dbReference type="PANTHER" id="PTHR30250:SF27">
    <property type="entry name" value="POLYSACCHARIDE BIOSYNTHESIS PROTEIN"/>
    <property type="match status" value="1"/>
</dbReference>